<dbReference type="SMART" id="SM00470">
    <property type="entry name" value="ParB"/>
    <property type="match status" value="1"/>
</dbReference>
<keyword evidence="3" id="KW-1185">Reference proteome</keyword>
<proteinExistence type="predicted"/>
<dbReference type="EMBL" id="LT629765">
    <property type="protein sequence ID" value="SDR76861.1"/>
    <property type="molecule type" value="Genomic_DNA"/>
</dbReference>
<dbReference type="OrthoDB" id="9773060at2"/>
<feature type="domain" description="ParB-like N-terminal" evidence="1">
    <location>
        <begin position="2"/>
        <end position="91"/>
    </location>
</feature>
<dbReference type="Proteomes" id="UP000182237">
    <property type="component" value="Chromosome I"/>
</dbReference>
<protein>
    <submittedName>
        <fullName evidence="2">ParB-like nuclease domain-containing protein</fullName>
    </submittedName>
</protein>
<dbReference type="AlphaFoldDB" id="A0A1H1LQP2"/>
<accession>A0A1H1LQP2</accession>
<dbReference type="InterPro" id="IPR036086">
    <property type="entry name" value="ParB/Sulfiredoxin_sf"/>
</dbReference>
<evidence type="ECO:0000313" key="3">
    <source>
        <dbReference type="Proteomes" id="UP000182237"/>
    </source>
</evidence>
<dbReference type="eggNOG" id="COG1475">
    <property type="taxonomic scope" value="Bacteria"/>
</dbReference>
<dbReference type="SUPFAM" id="SSF110849">
    <property type="entry name" value="ParB/Sulfiredoxin"/>
    <property type="match status" value="1"/>
</dbReference>
<name>A0A1H1LQP2_9CORY</name>
<sequence length="180" mass="19558">MTLTPINELRPYPGNARRGDVGMIAHSLETHGQYKPIVAVTGEKEPELAGVIVAGNHTWQAAQELGWENIDVHFIDVDKKQARDIVLIDNKANDAATYDVDALVDLLTDYPDLDGTGFTRDDVDALLETIGDTDDDSDVPGLPDDPEPTQWNVLVECDTEADARTLKGRLTAEGYTAGIA</sequence>
<dbReference type="InterPro" id="IPR003115">
    <property type="entry name" value="ParB_N"/>
</dbReference>
<dbReference type="STRING" id="1203190.GCA_000312345_00467"/>
<reference evidence="2 3" key="1">
    <citation type="submission" date="2016-10" db="EMBL/GenBank/DDBJ databases">
        <authorList>
            <person name="de Groot N.N."/>
        </authorList>
    </citation>
    <scope>NUCLEOTIDE SEQUENCE [LARGE SCALE GENOMIC DNA]</scope>
    <source>
        <strain evidence="2 3">DSM 45434</strain>
    </source>
</reference>
<organism evidence="2 3">
    <name type="scientific">Corynebacterium timonense</name>
    <dbReference type="NCBI Taxonomy" id="441500"/>
    <lineage>
        <taxon>Bacteria</taxon>
        <taxon>Bacillati</taxon>
        <taxon>Actinomycetota</taxon>
        <taxon>Actinomycetes</taxon>
        <taxon>Mycobacteriales</taxon>
        <taxon>Corynebacteriaceae</taxon>
        <taxon>Corynebacterium</taxon>
    </lineage>
</organism>
<dbReference type="Gene3D" id="3.90.1530.10">
    <property type="entry name" value="Conserved hypothetical protein from pyrococcus furiosus pfu- 392566-001, ParB domain"/>
    <property type="match status" value="1"/>
</dbReference>
<evidence type="ECO:0000259" key="1">
    <source>
        <dbReference type="SMART" id="SM00470"/>
    </source>
</evidence>
<gene>
    <name evidence="2" type="ORF">SAMN04488539_0303</name>
</gene>
<evidence type="ECO:0000313" key="2">
    <source>
        <dbReference type="EMBL" id="SDR76861.1"/>
    </source>
</evidence>
<dbReference type="RefSeq" id="WP_019193334.1">
    <property type="nucleotide sequence ID" value="NZ_LT629765.1"/>
</dbReference>
<dbReference type="Pfam" id="PF02195">
    <property type="entry name" value="ParB_N"/>
    <property type="match status" value="1"/>
</dbReference>